<accession>A0A8D9G047</accession>
<dbReference type="AlphaFoldDB" id="A0A8D9G047"/>
<proteinExistence type="predicted"/>
<protein>
    <submittedName>
        <fullName evidence="1">Uncharacterized protein</fullName>
    </submittedName>
</protein>
<dbReference type="Gramene" id="A09p38360.2_BraZ1">
    <property type="protein sequence ID" value="A09p38360.2_BraZ1.CDS"/>
    <property type="gene ID" value="A09g38360.2_BraZ1"/>
</dbReference>
<sequence length="75" mass="8271">MGDREQEKSVENPDLVQKTVGSNRTIDWAVGAKPLGMSQEARVAKGHEFYPDGRIGLRDDLDCSCVLFIYSGLSI</sequence>
<evidence type="ECO:0000313" key="1">
    <source>
        <dbReference type="EMBL" id="CAG7863369.1"/>
    </source>
</evidence>
<gene>
    <name evidence="1" type="ORF">BRAPAZ1V2_A09P38360.2</name>
</gene>
<reference evidence="1 2" key="1">
    <citation type="submission" date="2021-07" db="EMBL/GenBank/DDBJ databases">
        <authorList>
            <consortium name="Genoscope - CEA"/>
            <person name="William W."/>
        </authorList>
    </citation>
    <scope>NUCLEOTIDE SEQUENCE [LARGE SCALE GENOMIC DNA]</scope>
</reference>
<organism evidence="1 2">
    <name type="scientific">Brassica campestris</name>
    <name type="common">Field mustard</name>
    <dbReference type="NCBI Taxonomy" id="3711"/>
    <lineage>
        <taxon>Eukaryota</taxon>
        <taxon>Viridiplantae</taxon>
        <taxon>Streptophyta</taxon>
        <taxon>Embryophyta</taxon>
        <taxon>Tracheophyta</taxon>
        <taxon>Spermatophyta</taxon>
        <taxon>Magnoliopsida</taxon>
        <taxon>eudicotyledons</taxon>
        <taxon>Gunneridae</taxon>
        <taxon>Pentapetalae</taxon>
        <taxon>rosids</taxon>
        <taxon>malvids</taxon>
        <taxon>Brassicales</taxon>
        <taxon>Brassicaceae</taxon>
        <taxon>Brassiceae</taxon>
        <taxon>Brassica</taxon>
    </lineage>
</organism>
<dbReference type="EMBL" id="LS974625">
    <property type="protein sequence ID" value="CAG7863369.1"/>
    <property type="molecule type" value="Genomic_DNA"/>
</dbReference>
<name>A0A8D9G047_BRACM</name>
<dbReference type="Proteomes" id="UP000694005">
    <property type="component" value="Chromosome A09"/>
</dbReference>
<evidence type="ECO:0000313" key="2">
    <source>
        <dbReference type="Proteomes" id="UP000694005"/>
    </source>
</evidence>